<keyword evidence="12" id="KW-1185">Reference proteome</keyword>
<dbReference type="SUPFAM" id="SSF55021">
    <property type="entry name" value="ACT-like"/>
    <property type="match status" value="2"/>
</dbReference>
<dbReference type="NCBIfam" id="TIGR00119">
    <property type="entry name" value="acolac_sm"/>
    <property type="match status" value="1"/>
</dbReference>
<dbReference type="InterPro" id="IPR004789">
    <property type="entry name" value="Acetalactate_synth_ssu"/>
</dbReference>
<evidence type="ECO:0000256" key="6">
    <source>
        <dbReference type="ARBA" id="ARBA00023304"/>
    </source>
</evidence>
<evidence type="ECO:0000256" key="2">
    <source>
        <dbReference type="ARBA" id="ARBA00005025"/>
    </source>
</evidence>
<keyword evidence="8 11" id="KW-0808">Transferase</keyword>
<evidence type="ECO:0000256" key="4">
    <source>
        <dbReference type="ARBA" id="ARBA00011744"/>
    </source>
</evidence>
<evidence type="ECO:0000313" key="10">
    <source>
        <dbReference type="EMBL" id="MDN0023801.1"/>
    </source>
</evidence>
<proteinExistence type="inferred from homology"/>
<dbReference type="Pfam" id="PF22629">
    <property type="entry name" value="ACT_AHAS_ss"/>
    <property type="match status" value="1"/>
</dbReference>
<dbReference type="GO" id="GO:1990610">
    <property type="term" value="F:acetolactate synthase regulator activity"/>
    <property type="evidence" value="ECO:0007669"/>
    <property type="project" value="UniProtKB-UniRule"/>
</dbReference>
<dbReference type="AlphaFoldDB" id="A0AAW7JX07"/>
<gene>
    <name evidence="11" type="primary">ilvN</name>
    <name evidence="10" type="ORF">QVN81_12365</name>
    <name evidence="11" type="ORF">QVN84_12740</name>
</gene>
<evidence type="ECO:0000256" key="7">
    <source>
        <dbReference type="ARBA" id="ARBA00048670"/>
    </source>
</evidence>
<evidence type="ECO:0000313" key="12">
    <source>
        <dbReference type="Proteomes" id="UP001167831"/>
    </source>
</evidence>
<dbReference type="Gene3D" id="3.30.70.1150">
    <property type="entry name" value="ACT-like. Chain A, domain 2"/>
    <property type="match status" value="1"/>
</dbReference>
<dbReference type="Proteomes" id="UP001167831">
    <property type="component" value="Unassembled WGS sequence"/>
</dbReference>
<dbReference type="InterPro" id="IPR045865">
    <property type="entry name" value="ACT-like_dom_sf"/>
</dbReference>
<dbReference type="InterPro" id="IPR002912">
    <property type="entry name" value="ACT_dom"/>
</dbReference>
<comment type="subunit">
    <text evidence="4 8">Dimer of large and small chains.</text>
</comment>
<dbReference type="GO" id="GO:0005829">
    <property type="term" value="C:cytosol"/>
    <property type="evidence" value="ECO:0007669"/>
    <property type="project" value="TreeGrafter"/>
</dbReference>
<evidence type="ECO:0000313" key="13">
    <source>
        <dbReference type="Proteomes" id="UP001168478"/>
    </source>
</evidence>
<organism evidence="11 13">
    <name type="scientific">Leyella lascolaii</name>
    <dbReference type="NCBI Taxonomy" id="1776379"/>
    <lineage>
        <taxon>Bacteria</taxon>
        <taxon>Pseudomonadati</taxon>
        <taxon>Bacteroidota</taxon>
        <taxon>Bacteroidia</taxon>
        <taxon>Bacteroidales</taxon>
        <taxon>Prevotellaceae</taxon>
        <taxon>Leyella</taxon>
    </lineage>
</organism>
<keyword evidence="6 8" id="KW-0100">Branched-chain amino acid biosynthesis</keyword>
<dbReference type="EC" id="2.2.1.6" evidence="8"/>
<evidence type="ECO:0000256" key="8">
    <source>
        <dbReference type="RuleBase" id="RU368092"/>
    </source>
</evidence>
<evidence type="ECO:0000256" key="5">
    <source>
        <dbReference type="ARBA" id="ARBA00022605"/>
    </source>
</evidence>
<comment type="pathway">
    <text evidence="2 8">Amino-acid biosynthesis; L-valine biosynthesis; L-valine from pyruvate: step 1/4.</text>
</comment>
<sequence>MEKNLYTLLVYSENLAGILNQITSVFTRCQINIESLNVSASSIRDIHKYTITAWSDEEQIQKITKLIEKKIDVVKADFYRDDELFIHEVGLYKISTPKLLDNPEISRTIRRHGARMMEVNPTYSTVQYAGLTEDVTDLYYCLSKFGCLLQYSRSGRIAVTRSFDEPAADYLHRQKYNDDNGNEE</sequence>
<comment type="caution">
    <text evidence="11">The sequence shown here is derived from an EMBL/GenBank/DDBJ whole genome shotgun (WGS) entry which is preliminary data.</text>
</comment>
<dbReference type="Gene3D" id="3.30.70.260">
    <property type="match status" value="1"/>
</dbReference>
<dbReference type="RefSeq" id="WP_021992527.1">
    <property type="nucleotide sequence ID" value="NZ_CALUKV010000030.1"/>
</dbReference>
<evidence type="ECO:0000313" key="11">
    <source>
        <dbReference type="EMBL" id="MDN0026375.1"/>
    </source>
</evidence>
<dbReference type="GO" id="GO:0003984">
    <property type="term" value="F:acetolactate synthase activity"/>
    <property type="evidence" value="ECO:0007669"/>
    <property type="project" value="UniProtKB-UniRule"/>
</dbReference>
<dbReference type="CDD" id="cd04878">
    <property type="entry name" value="ACT_AHAS"/>
    <property type="match status" value="1"/>
</dbReference>
<evidence type="ECO:0000256" key="1">
    <source>
        <dbReference type="ARBA" id="ARBA00004974"/>
    </source>
</evidence>
<name>A0AAW7JX07_9BACT</name>
<protein>
    <recommendedName>
        <fullName evidence="8">Acetolactate synthase small subunit</fullName>
        <shortName evidence="8">AHAS</shortName>
        <shortName evidence="8">ALS</shortName>
        <ecNumber evidence="8">2.2.1.6</ecNumber>
    </recommendedName>
    <alternativeName>
        <fullName evidence="8">Acetohydroxy-acid synthase small subunit</fullName>
    </alternativeName>
</protein>
<dbReference type="GO" id="GO:0009099">
    <property type="term" value="P:L-valine biosynthetic process"/>
    <property type="evidence" value="ECO:0007669"/>
    <property type="project" value="UniProtKB-UniRule"/>
</dbReference>
<dbReference type="InterPro" id="IPR054480">
    <property type="entry name" value="AHAS_small-like_ACT"/>
</dbReference>
<dbReference type="PROSITE" id="PS51671">
    <property type="entry name" value="ACT"/>
    <property type="match status" value="1"/>
</dbReference>
<comment type="catalytic activity">
    <reaction evidence="7 8">
        <text>2 pyruvate + H(+) = (2S)-2-acetolactate + CO2</text>
        <dbReference type="Rhea" id="RHEA:25249"/>
        <dbReference type="ChEBI" id="CHEBI:15361"/>
        <dbReference type="ChEBI" id="CHEBI:15378"/>
        <dbReference type="ChEBI" id="CHEBI:16526"/>
        <dbReference type="ChEBI" id="CHEBI:58476"/>
        <dbReference type="EC" id="2.2.1.6"/>
    </reaction>
</comment>
<dbReference type="InterPro" id="IPR027271">
    <property type="entry name" value="Acetolactate_synth/TF_NikR_C"/>
</dbReference>
<reference evidence="11" key="1">
    <citation type="submission" date="2023-06" db="EMBL/GenBank/DDBJ databases">
        <authorList>
            <person name="Zeman M."/>
            <person name="Kubasova T."/>
            <person name="Jahodarova E."/>
            <person name="Nykrynova M."/>
            <person name="Rychlik I."/>
        </authorList>
    </citation>
    <scope>NUCLEOTIDE SEQUENCE</scope>
    <source>
        <strain evidence="11">ET15</strain>
        <strain evidence="10">ET37</strain>
    </source>
</reference>
<dbReference type="PANTHER" id="PTHR30239:SF0">
    <property type="entry name" value="ACETOLACTATE SYNTHASE SMALL SUBUNIT 1, CHLOROPLASTIC"/>
    <property type="match status" value="1"/>
</dbReference>
<evidence type="ECO:0000256" key="3">
    <source>
        <dbReference type="ARBA" id="ARBA00006341"/>
    </source>
</evidence>
<accession>A0AAW7JX07</accession>
<dbReference type="Pfam" id="PF10369">
    <property type="entry name" value="ALS_ss_C"/>
    <property type="match status" value="1"/>
</dbReference>
<comment type="pathway">
    <text evidence="1 8">Amino-acid biosynthesis; L-isoleucine biosynthesis; L-isoleucine from 2-oxobutanoate: step 1/4.</text>
</comment>
<dbReference type="InterPro" id="IPR019455">
    <property type="entry name" value="Acetolactate_synth_ssu_C"/>
</dbReference>
<keyword evidence="5 8" id="KW-0028">Amino-acid biosynthesis</keyword>
<comment type="function">
    <text evidence="8">Catalyzes the conversion of 2 pyruvate molecules into acetolactate in the first common step of the biosynthetic pathway of the branched-amino acids such as leucine, isoleucine, and valine.</text>
</comment>
<dbReference type="PANTHER" id="PTHR30239">
    <property type="entry name" value="ACETOLACTATE SYNTHASE SMALL SUBUNIT"/>
    <property type="match status" value="1"/>
</dbReference>
<feature type="domain" description="ACT" evidence="9">
    <location>
        <begin position="7"/>
        <end position="81"/>
    </location>
</feature>
<dbReference type="EMBL" id="JAUEIE010000020">
    <property type="protein sequence ID" value="MDN0023801.1"/>
    <property type="molecule type" value="Genomic_DNA"/>
</dbReference>
<dbReference type="EMBL" id="JAUEIF010000018">
    <property type="protein sequence ID" value="MDN0026375.1"/>
    <property type="molecule type" value="Genomic_DNA"/>
</dbReference>
<dbReference type="GO" id="GO:0009097">
    <property type="term" value="P:isoleucine biosynthetic process"/>
    <property type="evidence" value="ECO:0007669"/>
    <property type="project" value="UniProtKB-UniRule"/>
</dbReference>
<comment type="similarity">
    <text evidence="3 8">Belongs to the acetolactate synthase small subunit family.</text>
</comment>
<reference evidence="11" key="2">
    <citation type="submission" date="2023-08" db="EMBL/GenBank/DDBJ databases">
        <title>Identification and characterization of horizontal gene transfer across gut microbiota members of farm animals based on homology search.</title>
        <authorList>
            <person name="Schwarzerova J."/>
            <person name="Nykrynova M."/>
            <person name="Jureckova K."/>
            <person name="Cejkova D."/>
            <person name="Rychlik I."/>
        </authorList>
    </citation>
    <scope>NUCLEOTIDE SEQUENCE</scope>
    <source>
        <strain evidence="11">ET15</strain>
        <strain evidence="10">ET37</strain>
    </source>
</reference>
<dbReference type="Proteomes" id="UP001168478">
    <property type="component" value="Unassembled WGS sequence"/>
</dbReference>
<evidence type="ECO:0000259" key="9">
    <source>
        <dbReference type="PROSITE" id="PS51671"/>
    </source>
</evidence>
<dbReference type="InterPro" id="IPR039557">
    <property type="entry name" value="AHAS_ACT"/>
</dbReference>